<organism evidence="1 2">
    <name type="scientific">Channa striata</name>
    <name type="common">Snakehead murrel</name>
    <name type="synonym">Ophicephalus striatus</name>
    <dbReference type="NCBI Taxonomy" id="64152"/>
    <lineage>
        <taxon>Eukaryota</taxon>
        <taxon>Metazoa</taxon>
        <taxon>Chordata</taxon>
        <taxon>Craniata</taxon>
        <taxon>Vertebrata</taxon>
        <taxon>Euteleostomi</taxon>
        <taxon>Actinopterygii</taxon>
        <taxon>Neopterygii</taxon>
        <taxon>Teleostei</taxon>
        <taxon>Neoteleostei</taxon>
        <taxon>Acanthomorphata</taxon>
        <taxon>Anabantaria</taxon>
        <taxon>Anabantiformes</taxon>
        <taxon>Channoidei</taxon>
        <taxon>Channidae</taxon>
        <taxon>Channa</taxon>
    </lineage>
</organism>
<sequence>MIHFFTFRALLYLQEGCSISPWLFHHAHLPLMLSIPTPPPFCACPAAALHLSSIPSPSLLFISLFMPTLPLSPVPLNLAPLSLTPQLTPPFPSPPLPFPLIGTPPSPLGSSISS</sequence>
<proteinExistence type="predicted"/>
<evidence type="ECO:0000313" key="1">
    <source>
        <dbReference type="EMBL" id="KAK2830236.1"/>
    </source>
</evidence>
<dbReference type="Proteomes" id="UP001187415">
    <property type="component" value="Unassembled WGS sequence"/>
</dbReference>
<name>A0AA88M468_CHASR</name>
<evidence type="ECO:0000313" key="2">
    <source>
        <dbReference type="Proteomes" id="UP001187415"/>
    </source>
</evidence>
<dbReference type="AlphaFoldDB" id="A0AA88M468"/>
<reference evidence="1" key="1">
    <citation type="submission" date="2023-07" db="EMBL/GenBank/DDBJ databases">
        <title>Chromosome-level Genome Assembly of Striped Snakehead (Channa striata).</title>
        <authorList>
            <person name="Liu H."/>
        </authorList>
    </citation>
    <scope>NUCLEOTIDE SEQUENCE</scope>
    <source>
        <strain evidence="1">Gz</strain>
        <tissue evidence="1">Muscle</tissue>
    </source>
</reference>
<gene>
    <name evidence="1" type="ORF">Q5P01_018167</name>
</gene>
<accession>A0AA88M468</accession>
<dbReference type="EMBL" id="JAUPFM010000014">
    <property type="protein sequence ID" value="KAK2830236.1"/>
    <property type="molecule type" value="Genomic_DNA"/>
</dbReference>
<keyword evidence="2" id="KW-1185">Reference proteome</keyword>
<protein>
    <submittedName>
        <fullName evidence="1">Uncharacterized protein</fullName>
    </submittedName>
</protein>
<comment type="caution">
    <text evidence="1">The sequence shown here is derived from an EMBL/GenBank/DDBJ whole genome shotgun (WGS) entry which is preliminary data.</text>
</comment>